<dbReference type="Proteomes" id="UP000237381">
    <property type="component" value="Unassembled WGS sequence"/>
</dbReference>
<feature type="transmembrane region" description="Helical" evidence="1">
    <location>
        <begin position="111"/>
        <end position="132"/>
    </location>
</feature>
<keyword evidence="1" id="KW-0812">Transmembrane</keyword>
<accession>A0A2S4MDA6</accession>
<evidence type="ECO:0000313" key="4">
    <source>
        <dbReference type="Proteomes" id="UP000237381"/>
    </source>
</evidence>
<organism evidence="3 4">
    <name type="scientific">Paraburkholderia eburnea</name>
    <dbReference type="NCBI Taxonomy" id="1189126"/>
    <lineage>
        <taxon>Bacteria</taxon>
        <taxon>Pseudomonadati</taxon>
        <taxon>Pseudomonadota</taxon>
        <taxon>Betaproteobacteria</taxon>
        <taxon>Burkholderiales</taxon>
        <taxon>Burkholderiaceae</taxon>
        <taxon>Paraburkholderia</taxon>
    </lineage>
</organism>
<gene>
    <name evidence="3" type="ORF">B0G62_1049</name>
</gene>
<protein>
    <submittedName>
        <fullName evidence="3">Putative membrane protein</fullName>
    </submittedName>
</protein>
<feature type="domain" description="Chlorhexidine efflux transporter" evidence="2">
    <location>
        <begin position="3"/>
        <end position="64"/>
    </location>
</feature>
<dbReference type="OrthoDB" id="1631120at2"/>
<feature type="transmembrane region" description="Helical" evidence="1">
    <location>
        <begin position="7"/>
        <end position="31"/>
    </location>
</feature>
<evidence type="ECO:0000256" key="1">
    <source>
        <dbReference type="SAM" id="Phobius"/>
    </source>
</evidence>
<feature type="transmembrane region" description="Helical" evidence="1">
    <location>
        <begin position="80"/>
        <end position="99"/>
    </location>
</feature>
<proteinExistence type="predicted"/>
<dbReference type="InterPro" id="IPR058208">
    <property type="entry name" value="PACE"/>
</dbReference>
<sequence length="154" mass="17073">MQGIKRRIVYLTLFEGLGILITSTSFASLAGSGMDRAGAAAVFTSLVAVVWNAVYNWLFERWEVRQTQRGRSPLRRVMHAVGFEGGLVIFLVPMIALTLRVPLVEAFVMDIGLTVFFLVYAYIFNLIFDAVFGLPASAMPLPEQPRNSQAEPCN</sequence>
<dbReference type="RefSeq" id="WP_103704133.1">
    <property type="nucleotide sequence ID" value="NZ_PQGA01000004.1"/>
</dbReference>
<dbReference type="InterPro" id="IPR007896">
    <property type="entry name" value="BTP_bacteria"/>
</dbReference>
<reference evidence="3 4" key="1">
    <citation type="submission" date="2018-01" db="EMBL/GenBank/DDBJ databases">
        <title>Genomic Encyclopedia of Type Strains, Phase III (KMG-III): the genomes of soil and plant-associated and newly described type strains.</title>
        <authorList>
            <person name="Whitman W."/>
        </authorList>
    </citation>
    <scope>NUCLEOTIDE SEQUENCE [LARGE SCALE GENOMIC DNA]</scope>
    <source>
        <strain evidence="3 4">JCM 18070</strain>
    </source>
</reference>
<keyword evidence="1" id="KW-0472">Membrane</keyword>
<comment type="caution">
    <text evidence="3">The sequence shown here is derived from an EMBL/GenBank/DDBJ whole genome shotgun (WGS) entry which is preliminary data.</text>
</comment>
<feature type="transmembrane region" description="Helical" evidence="1">
    <location>
        <begin position="37"/>
        <end position="59"/>
    </location>
</feature>
<evidence type="ECO:0000313" key="3">
    <source>
        <dbReference type="EMBL" id="POR52712.1"/>
    </source>
</evidence>
<dbReference type="EMBL" id="PQGA01000004">
    <property type="protein sequence ID" value="POR52712.1"/>
    <property type="molecule type" value="Genomic_DNA"/>
</dbReference>
<evidence type="ECO:0000259" key="2">
    <source>
        <dbReference type="Pfam" id="PF05232"/>
    </source>
</evidence>
<dbReference type="Pfam" id="PF05232">
    <property type="entry name" value="BTP"/>
    <property type="match status" value="2"/>
</dbReference>
<dbReference type="NCBIfam" id="NF033664">
    <property type="entry name" value="PACE_transport"/>
    <property type="match status" value="1"/>
</dbReference>
<keyword evidence="4" id="KW-1185">Reference proteome</keyword>
<dbReference type="AlphaFoldDB" id="A0A2S4MDA6"/>
<keyword evidence="1" id="KW-1133">Transmembrane helix</keyword>
<feature type="domain" description="Chlorhexidine efflux transporter" evidence="2">
    <location>
        <begin position="71"/>
        <end position="133"/>
    </location>
</feature>
<name>A0A2S4MDA6_9BURK</name>